<dbReference type="Pfam" id="PF00179">
    <property type="entry name" value="UQ_con"/>
    <property type="match status" value="1"/>
</dbReference>
<dbReference type="SUPFAM" id="SSF54495">
    <property type="entry name" value="UBC-like"/>
    <property type="match status" value="1"/>
</dbReference>
<feature type="region of interest" description="Disordered" evidence="3">
    <location>
        <begin position="26"/>
        <end position="54"/>
    </location>
</feature>
<dbReference type="AlphaFoldDB" id="A0A6A6EN27"/>
<reference evidence="5" key="1">
    <citation type="journal article" date="2020" name="Stud. Mycol.">
        <title>101 Dothideomycetes genomes: a test case for predicting lifestyles and emergence of pathogens.</title>
        <authorList>
            <person name="Haridas S."/>
            <person name="Albert R."/>
            <person name="Binder M."/>
            <person name="Bloem J."/>
            <person name="Labutti K."/>
            <person name="Salamov A."/>
            <person name="Andreopoulos B."/>
            <person name="Baker S."/>
            <person name="Barry K."/>
            <person name="Bills G."/>
            <person name="Bluhm B."/>
            <person name="Cannon C."/>
            <person name="Castanera R."/>
            <person name="Culley D."/>
            <person name="Daum C."/>
            <person name="Ezra D."/>
            <person name="Gonzalez J."/>
            <person name="Henrissat B."/>
            <person name="Kuo A."/>
            <person name="Liang C."/>
            <person name="Lipzen A."/>
            <person name="Lutzoni F."/>
            <person name="Magnuson J."/>
            <person name="Mondo S."/>
            <person name="Nolan M."/>
            <person name="Ohm R."/>
            <person name="Pangilinan J."/>
            <person name="Park H.-J."/>
            <person name="Ramirez L."/>
            <person name="Alfaro M."/>
            <person name="Sun H."/>
            <person name="Tritt A."/>
            <person name="Yoshinaga Y."/>
            <person name="Zwiers L.-H."/>
            <person name="Turgeon B."/>
            <person name="Goodwin S."/>
            <person name="Spatafora J."/>
            <person name="Crous P."/>
            <person name="Grigoriev I."/>
        </authorList>
    </citation>
    <scope>NUCLEOTIDE SEQUENCE</scope>
    <source>
        <strain evidence="5">CBS 207.26</strain>
    </source>
</reference>
<dbReference type="Gene3D" id="3.10.110.10">
    <property type="entry name" value="Ubiquitin Conjugating Enzyme"/>
    <property type="match status" value="1"/>
</dbReference>
<feature type="compositionally biased region" description="Polar residues" evidence="3">
    <location>
        <begin position="701"/>
        <end position="712"/>
    </location>
</feature>
<dbReference type="Proteomes" id="UP000800200">
    <property type="component" value="Unassembled WGS sequence"/>
</dbReference>
<protein>
    <recommendedName>
        <fullName evidence="4">UBC core domain-containing protein</fullName>
    </recommendedName>
</protein>
<dbReference type="EMBL" id="ML994615">
    <property type="protein sequence ID" value="KAF2192575.1"/>
    <property type="molecule type" value="Genomic_DNA"/>
</dbReference>
<organism evidence="5 6">
    <name type="scientific">Zopfia rhizophila CBS 207.26</name>
    <dbReference type="NCBI Taxonomy" id="1314779"/>
    <lineage>
        <taxon>Eukaryota</taxon>
        <taxon>Fungi</taxon>
        <taxon>Dikarya</taxon>
        <taxon>Ascomycota</taxon>
        <taxon>Pezizomycotina</taxon>
        <taxon>Dothideomycetes</taxon>
        <taxon>Dothideomycetes incertae sedis</taxon>
        <taxon>Zopfiaceae</taxon>
        <taxon>Zopfia</taxon>
    </lineage>
</organism>
<dbReference type="InterPro" id="IPR016135">
    <property type="entry name" value="UBQ-conjugating_enzyme/RWD"/>
</dbReference>
<evidence type="ECO:0000256" key="3">
    <source>
        <dbReference type="SAM" id="MobiDB-lite"/>
    </source>
</evidence>
<sequence>MQLNAELNGDMASVIAATTTQLPIQSEVPTRAAGKHDYRAQHSHSQPHSSSSRSFATVNDFASYIQTRKCFGCSTRLIQSQKDIEDLFKGWLTGQGIFTSLLKCKRCSTSTCVGCSSKSTGKKAAFEVTVQGTQITWCCGRGRLFLIFVILCGYDVNFCMEKQREAAKRPNVPRVGGSGIGFGGARGSPLYELNMMMPFSRGGRYAQGVQAPDPGKIRAQNSQQASDTFNRMVLSFLEELLPSLENKSNFDRTPPEAVTSMLLNCKILNKAAELLRNDSLEDATKRKDIYQALLSFLRRIGTHPITAQKTVFSERVVRDDTVNLLTLSFQSGGYGKAKEDKMSSLADSLRNLNIQSNVMLSGAQRNENEFRTTEGQNMLGMCRSISDLSEYLLANTQAGTGKGGKAPAIENAECGIEEVPDNQLLSGHYFGGIASAWSHSPPGRMKRLITEITSLKTGLPPGIFVRYGSSRLDVMKILIVGPSDTPYELGLFEFDLICPINYPNEPPKMNFRTTGGGSVRFNPNLYADGKVCLSLLGTWHGEPWRPAESTILQCLISIQAMILCEEPFYNEPGSENAASTAASRAYNLSVRKENVRWAILNWLETPVNPIWNDIVAQHFRKNANKILEIVMRWESEDTGGPYTPCPRMVRPIVRGGSSGTIATLRPRLQAQLQKYGVTAAVQPPGQAFPQQYRAQGHGATMGNQGSYESQYPPSRGAYGRGGYGSCGGYGGGRGGYGGGRGYY</sequence>
<evidence type="ECO:0000256" key="2">
    <source>
        <dbReference type="ARBA" id="ARBA00022786"/>
    </source>
</evidence>
<name>A0A6A6EN27_9PEZI</name>
<feature type="domain" description="UBC core" evidence="4">
    <location>
        <begin position="443"/>
        <end position="603"/>
    </location>
</feature>
<proteinExistence type="predicted"/>
<evidence type="ECO:0000313" key="6">
    <source>
        <dbReference type="Proteomes" id="UP000800200"/>
    </source>
</evidence>
<keyword evidence="2" id="KW-0833">Ubl conjugation pathway</keyword>
<accession>A0A6A6EN27</accession>
<evidence type="ECO:0000256" key="1">
    <source>
        <dbReference type="ARBA" id="ARBA00022679"/>
    </source>
</evidence>
<dbReference type="GO" id="GO:0061631">
    <property type="term" value="F:ubiquitin conjugating enzyme activity"/>
    <property type="evidence" value="ECO:0007669"/>
    <property type="project" value="TreeGrafter"/>
</dbReference>
<dbReference type="PANTHER" id="PTHR46116:SF15">
    <property type="entry name" value="(E3-INDEPENDENT) E2 UBIQUITIN-CONJUGATING ENZYME"/>
    <property type="match status" value="1"/>
</dbReference>
<keyword evidence="6" id="KW-1185">Reference proteome</keyword>
<dbReference type="PROSITE" id="PS50127">
    <property type="entry name" value="UBC_2"/>
    <property type="match status" value="1"/>
</dbReference>
<dbReference type="OrthoDB" id="47801at2759"/>
<keyword evidence="1" id="KW-0808">Transferase</keyword>
<feature type="region of interest" description="Disordered" evidence="3">
    <location>
        <begin position="694"/>
        <end position="713"/>
    </location>
</feature>
<evidence type="ECO:0000259" key="4">
    <source>
        <dbReference type="PROSITE" id="PS50127"/>
    </source>
</evidence>
<feature type="compositionally biased region" description="Low complexity" evidence="3">
    <location>
        <begin position="43"/>
        <end position="54"/>
    </location>
</feature>
<evidence type="ECO:0000313" key="5">
    <source>
        <dbReference type="EMBL" id="KAF2192575.1"/>
    </source>
</evidence>
<dbReference type="PANTHER" id="PTHR46116">
    <property type="entry name" value="(E3-INDEPENDENT) E2 UBIQUITIN-CONJUGATING ENZYME"/>
    <property type="match status" value="1"/>
</dbReference>
<dbReference type="CDD" id="cd23810">
    <property type="entry name" value="UBCc_BIRC6"/>
    <property type="match status" value="1"/>
</dbReference>
<dbReference type="SMART" id="SM00212">
    <property type="entry name" value="UBCc"/>
    <property type="match status" value="1"/>
</dbReference>
<dbReference type="InterPro" id="IPR000608">
    <property type="entry name" value="UBC"/>
</dbReference>
<gene>
    <name evidence="5" type="ORF">K469DRAFT_654226</name>
</gene>